<accession>A0ABV8D5K3</accession>
<dbReference type="InterPro" id="IPR010260">
    <property type="entry name" value="AlpA"/>
</dbReference>
<organism evidence="1 2">
    <name type="scientific">Acidovorax facilis</name>
    <dbReference type="NCBI Taxonomy" id="12917"/>
    <lineage>
        <taxon>Bacteria</taxon>
        <taxon>Pseudomonadati</taxon>
        <taxon>Pseudomonadota</taxon>
        <taxon>Betaproteobacteria</taxon>
        <taxon>Burkholderiales</taxon>
        <taxon>Comamonadaceae</taxon>
        <taxon>Acidovorax</taxon>
    </lineage>
</organism>
<sequence length="95" mass="11252">MSRDCSRWYGWSLTSEQVFVLEVIAMESSERIQHQQPRRLEDVRQVGNRIGRGASWIWAAVQRGDFPAPRRLSARCTRWDSRAVDEWIEQQFAQE</sequence>
<dbReference type="Pfam" id="PF05930">
    <property type="entry name" value="Phage_AlpA"/>
    <property type="match status" value="1"/>
</dbReference>
<dbReference type="Gene3D" id="1.10.238.160">
    <property type="match status" value="1"/>
</dbReference>
<name>A0ABV8D5K3_9BURK</name>
<evidence type="ECO:0000313" key="1">
    <source>
        <dbReference type="EMBL" id="MFC3933473.1"/>
    </source>
</evidence>
<reference evidence="2" key="1">
    <citation type="journal article" date="2019" name="Int. J. Syst. Evol. Microbiol.">
        <title>The Global Catalogue of Microorganisms (GCM) 10K type strain sequencing project: providing services to taxonomists for standard genome sequencing and annotation.</title>
        <authorList>
            <consortium name="The Broad Institute Genomics Platform"/>
            <consortium name="The Broad Institute Genome Sequencing Center for Infectious Disease"/>
            <person name="Wu L."/>
            <person name="Ma J."/>
        </authorList>
    </citation>
    <scope>NUCLEOTIDE SEQUENCE [LARGE SCALE GENOMIC DNA]</scope>
    <source>
        <strain evidence="2">CCUG 2113</strain>
    </source>
</reference>
<dbReference type="EMBL" id="JBHSAJ010000002">
    <property type="protein sequence ID" value="MFC3933473.1"/>
    <property type="molecule type" value="Genomic_DNA"/>
</dbReference>
<protein>
    <submittedName>
        <fullName evidence="1">Helix-turn-helix transcriptional regulator</fullName>
    </submittedName>
</protein>
<gene>
    <name evidence="1" type="ORF">ACFOW3_02430</name>
</gene>
<comment type="caution">
    <text evidence="1">The sequence shown here is derived from an EMBL/GenBank/DDBJ whole genome shotgun (WGS) entry which is preliminary data.</text>
</comment>
<keyword evidence="2" id="KW-1185">Reference proteome</keyword>
<dbReference type="RefSeq" id="WP_082437424.1">
    <property type="nucleotide sequence ID" value="NZ_JBHSAJ010000002.1"/>
</dbReference>
<dbReference type="Proteomes" id="UP001595693">
    <property type="component" value="Unassembled WGS sequence"/>
</dbReference>
<evidence type="ECO:0000313" key="2">
    <source>
        <dbReference type="Proteomes" id="UP001595693"/>
    </source>
</evidence>
<proteinExistence type="predicted"/>